<dbReference type="EMBL" id="NHTK01005888">
    <property type="protein sequence ID" value="PPQ72042.1"/>
    <property type="molecule type" value="Genomic_DNA"/>
</dbReference>
<dbReference type="InterPro" id="IPR001810">
    <property type="entry name" value="F-box_dom"/>
</dbReference>
<feature type="domain" description="F-box" evidence="1">
    <location>
        <begin position="1"/>
        <end position="48"/>
    </location>
</feature>
<proteinExistence type="predicted"/>
<dbReference type="Proteomes" id="UP000284842">
    <property type="component" value="Unassembled WGS sequence"/>
</dbReference>
<gene>
    <name evidence="2" type="ORF">CVT24_008083</name>
</gene>
<name>A0A409W0K3_9AGAR</name>
<comment type="caution">
    <text evidence="2">The sequence shown here is derived from an EMBL/GenBank/DDBJ whole genome shotgun (WGS) entry which is preliminary data.</text>
</comment>
<dbReference type="InParanoid" id="A0A409W0K3"/>
<organism evidence="2 3">
    <name type="scientific">Panaeolus cyanescens</name>
    <dbReference type="NCBI Taxonomy" id="181874"/>
    <lineage>
        <taxon>Eukaryota</taxon>
        <taxon>Fungi</taxon>
        <taxon>Dikarya</taxon>
        <taxon>Basidiomycota</taxon>
        <taxon>Agaricomycotina</taxon>
        <taxon>Agaricomycetes</taxon>
        <taxon>Agaricomycetidae</taxon>
        <taxon>Agaricales</taxon>
        <taxon>Agaricineae</taxon>
        <taxon>Galeropsidaceae</taxon>
        <taxon>Panaeolus</taxon>
    </lineage>
</organism>
<dbReference type="Pfam" id="PF00646">
    <property type="entry name" value="F-box"/>
    <property type="match status" value="1"/>
</dbReference>
<evidence type="ECO:0000313" key="3">
    <source>
        <dbReference type="Proteomes" id="UP000284842"/>
    </source>
</evidence>
<evidence type="ECO:0000313" key="2">
    <source>
        <dbReference type="EMBL" id="PPQ72042.1"/>
    </source>
</evidence>
<dbReference type="AlphaFoldDB" id="A0A409W0K3"/>
<sequence length="508" mass="56977">MQRPSLPYDVIREIFSHIPSNDIATLSACSGTSTMYQSLMQKRIFSSVELVYVAKVDFNLNSFDCAVLADDHSNRKALKLLASLASNPLLAPYVRSLTIRIDEPPTVNALTPSPQDQAQPTSTLTQVLAHLSNLSYFRVVSVAIVSVLYEHYIPSIREAMVDLLLRNTELADVDLCGLPEFPATLLRNIQKANSIAVSSLRTGNVLNQDPLLDPEARISRPKSFRILEDGGRIRGNAIDGILDALKRQGRDVYQSSTSQFSSNPILSFSKLERLDVYHGVKELSTMQALLQFVDRRILKHLLITSPFSAFQEYQLTPTAQLPSQADTISTDLGLEDMISLRSFTLQGLIDLRKDIRSQISFPDYAVTDLMWVSQVINALPQPPNIDRQVSGSTSSGLDFSLRVIFDIDTRDNARLSNLKEFDFTPVIQSMKAKQEQWGGTKASHLDLVVCDGGCKLWDNDLAPLPQWLKQDYFHALTCNPTLQFEVDPAKVILRLMYHCERDEIDMRE</sequence>
<reference evidence="2 3" key="1">
    <citation type="journal article" date="2018" name="Evol. Lett.">
        <title>Horizontal gene cluster transfer increased hallucinogenic mushroom diversity.</title>
        <authorList>
            <person name="Reynolds H.T."/>
            <person name="Vijayakumar V."/>
            <person name="Gluck-Thaler E."/>
            <person name="Korotkin H.B."/>
            <person name="Matheny P.B."/>
            <person name="Slot J.C."/>
        </authorList>
    </citation>
    <scope>NUCLEOTIDE SEQUENCE [LARGE SCALE GENOMIC DNA]</scope>
    <source>
        <strain evidence="2 3">2629</strain>
    </source>
</reference>
<protein>
    <recommendedName>
        <fullName evidence="1">F-box domain-containing protein</fullName>
    </recommendedName>
</protein>
<evidence type="ECO:0000259" key="1">
    <source>
        <dbReference type="PROSITE" id="PS50181"/>
    </source>
</evidence>
<dbReference type="PROSITE" id="PS50181">
    <property type="entry name" value="FBOX"/>
    <property type="match status" value="1"/>
</dbReference>
<accession>A0A409W0K3</accession>
<keyword evidence="3" id="KW-1185">Reference proteome</keyword>